<evidence type="ECO:0000313" key="2">
    <source>
        <dbReference type="Proteomes" id="UP000265703"/>
    </source>
</evidence>
<name>A0A397SW47_9GLOM</name>
<dbReference type="AlphaFoldDB" id="A0A397SW47"/>
<comment type="caution">
    <text evidence="1">The sequence shown here is derived from an EMBL/GenBank/DDBJ whole genome shotgun (WGS) entry which is preliminary data.</text>
</comment>
<dbReference type="EMBL" id="QKYT01000243">
    <property type="protein sequence ID" value="RIA88856.1"/>
    <property type="molecule type" value="Genomic_DNA"/>
</dbReference>
<dbReference type="Proteomes" id="UP000265703">
    <property type="component" value="Unassembled WGS sequence"/>
</dbReference>
<sequence length="102" mass="12081">MNERRKQQWLFPFLEIKKWYLSFQSNTEKFFELFGLEWEGKMVLCAFSLILESEMVLQALQSRLERENVSLCFQFDTGIRNVLLAFGLVREIGERLSFSSGT</sequence>
<gene>
    <name evidence="1" type="ORF">C1645_877094</name>
</gene>
<keyword evidence="2" id="KW-1185">Reference proteome</keyword>
<reference evidence="1 2" key="1">
    <citation type="submission" date="2018-06" db="EMBL/GenBank/DDBJ databases">
        <title>Comparative genomics reveals the genomic features of Rhizophagus irregularis, R. cerebriforme, R. diaphanum and Gigaspora rosea, and their symbiotic lifestyle signature.</title>
        <authorList>
            <person name="Morin E."/>
            <person name="San Clemente H."/>
            <person name="Chen E.C.H."/>
            <person name="De La Providencia I."/>
            <person name="Hainaut M."/>
            <person name="Kuo A."/>
            <person name="Kohler A."/>
            <person name="Murat C."/>
            <person name="Tang N."/>
            <person name="Roy S."/>
            <person name="Loubradou J."/>
            <person name="Henrissat B."/>
            <person name="Grigoriev I.V."/>
            <person name="Corradi N."/>
            <person name="Roux C."/>
            <person name="Martin F.M."/>
        </authorList>
    </citation>
    <scope>NUCLEOTIDE SEQUENCE [LARGE SCALE GENOMIC DNA]</scope>
    <source>
        <strain evidence="1 2">DAOM 227022</strain>
    </source>
</reference>
<evidence type="ECO:0000313" key="1">
    <source>
        <dbReference type="EMBL" id="RIA88856.1"/>
    </source>
</evidence>
<organism evidence="1 2">
    <name type="scientific">Glomus cerebriforme</name>
    <dbReference type="NCBI Taxonomy" id="658196"/>
    <lineage>
        <taxon>Eukaryota</taxon>
        <taxon>Fungi</taxon>
        <taxon>Fungi incertae sedis</taxon>
        <taxon>Mucoromycota</taxon>
        <taxon>Glomeromycotina</taxon>
        <taxon>Glomeromycetes</taxon>
        <taxon>Glomerales</taxon>
        <taxon>Glomeraceae</taxon>
        <taxon>Glomus</taxon>
    </lineage>
</organism>
<proteinExistence type="predicted"/>
<protein>
    <submittedName>
        <fullName evidence="1">Uncharacterized protein</fullName>
    </submittedName>
</protein>
<accession>A0A397SW47</accession>